<accession>A0A315XYC0</accession>
<dbReference type="EMBL" id="QGDI01000007">
    <property type="protein sequence ID" value="PWJ12293.1"/>
    <property type="molecule type" value="Genomic_DNA"/>
</dbReference>
<evidence type="ECO:0000313" key="3">
    <source>
        <dbReference type="EMBL" id="PWJ12293.1"/>
    </source>
</evidence>
<reference evidence="3 4" key="1">
    <citation type="submission" date="2018-05" db="EMBL/GenBank/DDBJ databases">
        <title>The Hungate 1000. A catalogue of reference genomes from the rumen microbiome.</title>
        <authorList>
            <person name="Kelly W."/>
        </authorList>
    </citation>
    <scope>NUCLEOTIDE SEQUENCE [LARGE SCALE GENOMIC DNA]</scope>
    <source>
        <strain evidence="3 4">SAb67</strain>
    </source>
</reference>
<dbReference type="OrthoDB" id="1818981at2"/>
<proteinExistence type="predicted"/>
<comment type="caution">
    <text evidence="3">The sequence shown here is derived from an EMBL/GenBank/DDBJ whole genome shotgun (WGS) entry which is preliminary data.</text>
</comment>
<protein>
    <submittedName>
        <fullName evidence="3">Uncharacterized protein</fullName>
    </submittedName>
</protein>
<keyword evidence="2" id="KW-0472">Membrane</keyword>
<feature type="compositionally biased region" description="Basic and acidic residues" evidence="1">
    <location>
        <begin position="1"/>
        <end position="21"/>
    </location>
</feature>
<keyword evidence="2" id="KW-0812">Transmembrane</keyword>
<dbReference type="RefSeq" id="WP_109726748.1">
    <property type="nucleotide sequence ID" value="NZ_QGDI01000007.1"/>
</dbReference>
<evidence type="ECO:0000256" key="1">
    <source>
        <dbReference type="SAM" id="MobiDB-lite"/>
    </source>
</evidence>
<organism evidence="3 4">
    <name type="scientific">Ruminococcus flavefaciens</name>
    <dbReference type="NCBI Taxonomy" id="1265"/>
    <lineage>
        <taxon>Bacteria</taxon>
        <taxon>Bacillati</taxon>
        <taxon>Bacillota</taxon>
        <taxon>Clostridia</taxon>
        <taxon>Eubacteriales</taxon>
        <taxon>Oscillospiraceae</taxon>
        <taxon>Ruminococcus</taxon>
    </lineage>
</organism>
<evidence type="ECO:0000256" key="2">
    <source>
        <dbReference type="SAM" id="Phobius"/>
    </source>
</evidence>
<feature type="region of interest" description="Disordered" evidence="1">
    <location>
        <begin position="37"/>
        <end position="60"/>
    </location>
</feature>
<feature type="region of interest" description="Disordered" evidence="1">
    <location>
        <begin position="1"/>
        <end position="22"/>
    </location>
</feature>
<feature type="transmembrane region" description="Helical" evidence="2">
    <location>
        <begin position="113"/>
        <end position="130"/>
    </location>
</feature>
<dbReference type="Proteomes" id="UP000245720">
    <property type="component" value="Unassembled WGS sequence"/>
</dbReference>
<gene>
    <name evidence="3" type="ORF">IE37_01984</name>
</gene>
<name>A0A315XYC0_RUMFL</name>
<evidence type="ECO:0000313" key="4">
    <source>
        <dbReference type="Proteomes" id="UP000245720"/>
    </source>
</evidence>
<dbReference type="AlphaFoldDB" id="A0A315XYC0"/>
<sequence>MKEKEKNTPKAAPENDEKLEINKSLFQVNKDLRKQREAELEAQQREAERRYAEKEKQKREAYEKQLQDEKIELMRLKQGIVEESESTIHEEKEEEVKLSFWKKIGNFFYHNKWWLGLGVFFVALGGYLAYDLLTKPNPDMVILMLCDNDAVGNSAYLEEYFTEFGEDSNGNGKVLVSVYYIPYSDDDYQNYIKGVTNKLTNFLGNEESVVIIGNKKTSDELLEPEESFVDLSELYPDDTHISGKYFYYLKDTDFADKIGVSKADIPDDMYLALRRPRGLINASQEDMQETYDKDFPTFDRVIHDLSK</sequence>
<keyword evidence="2" id="KW-1133">Transmembrane helix</keyword>